<keyword evidence="6" id="KW-1185">Reference proteome</keyword>
<keyword evidence="5" id="KW-0378">Hydrolase</keyword>
<accession>A0A177HPC9</accession>
<dbReference type="Gene3D" id="3.40.50.300">
    <property type="entry name" value="P-loop containing nucleotide triphosphate hydrolases"/>
    <property type="match status" value="1"/>
</dbReference>
<evidence type="ECO:0000259" key="4">
    <source>
        <dbReference type="PROSITE" id="PS50893"/>
    </source>
</evidence>
<dbReference type="STRING" id="1716141.STSP_38980"/>
<keyword evidence="1" id="KW-0547">Nucleotide-binding</keyword>
<evidence type="ECO:0000313" key="6">
    <source>
        <dbReference type="Proteomes" id="UP000077381"/>
    </source>
</evidence>
<evidence type="ECO:0000313" key="5">
    <source>
        <dbReference type="EMBL" id="OAH12861.1"/>
    </source>
</evidence>
<dbReference type="EMBL" id="LOHS01000086">
    <property type="protein sequence ID" value="OAH12861.1"/>
    <property type="molecule type" value="Genomic_DNA"/>
</dbReference>
<dbReference type="SMART" id="SM00382">
    <property type="entry name" value="AAA"/>
    <property type="match status" value="1"/>
</dbReference>
<dbReference type="GO" id="GO:0005524">
    <property type="term" value="F:ATP binding"/>
    <property type="evidence" value="ECO:0007669"/>
    <property type="project" value="UniProtKB-KW"/>
</dbReference>
<protein>
    <submittedName>
        <fullName evidence="5">Xylose import ATP-binding protein XylG</fullName>
        <ecNumber evidence="5">3.6.3.17</ecNumber>
    </submittedName>
</protein>
<evidence type="ECO:0000256" key="2">
    <source>
        <dbReference type="ARBA" id="ARBA00022840"/>
    </source>
</evidence>
<dbReference type="Pfam" id="PF00005">
    <property type="entry name" value="ABC_tran"/>
    <property type="match status" value="1"/>
</dbReference>
<comment type="caution">
    <text evidence="5">The sequence shown here is derived from an EMBL/GenBank/DDBJ whole genome shotgun (WGS) entry which is preliminary data.</text>
</comment>
<dbReference type="PATRIC" id="fig|1716141.3.peg.4098"/>
<organism evidence="5 6">
    <name type="scientific">Streptomyces jeddahensis</name>
    <dbReference type="NCBI Taxonomy" id="1716141"/>
    <lineage>
        <taxon>Bacteria</taxon>
        <taxon>Bacillati</taxon>
        <taxon>Actinomycetota</taxon>
        <taxon>Actinomycetes</taxon>
        <taxon>Kitasatosporales</taxon>
        <taxon>Streptomycetaceae</taxon>
        <taxon>Streptomyces</taxon>
    </lineage>
</organism>
<feature type="domain" description="ABC transporter" evidence="4">
    <location>
        <begin position="50"/>
        <end position="286"/>
    </location>
</feature>
<reference evidence="5 6" key="1">
    <citation type="submission" date="2015-12" db="EMBL/GenBank/DDBJ databases">
        <title>Genome sequence of Streptomyces sp. G25.</title>
        <authorList>
            <person name="Poehlein A."/>
            <person name="Roettig A."/>
            <person name="Hiessl S."/>
            <person name="Hauschild P."/>
            <person name="Schauer J."/>
            <person name="Madkour M.H."/>
            <person name="Al-Ansari A.M."/>
            <person name="Almakishah N.H."/>
            <person name="Steinbuechel A."/>
            <person name="Daniel R."/>
        </authorList>
    </citation>
    <scope>NUCLEOTIDE SEQUENCE [LARGE SCALE GENOMIC DNA]</scope>
    <source>
        <strain evidence="6">G25(2015)</strain>
    </source>
</reference>
<dbReference type="InterPro" id="IPR027417">
    <property type="entry name" value="P-loop_NTPase"/>
</dbReference>
<dbReference type="PANTHER" id="PTHR43790:SF8">
    <property type="entry name" value="SUGAR ABC TRANSPORTER ATP-BINDING PROTEIN"/>
    <property type="match status" value="1"/>
</dbReference>
<dbReference type="CDD" id="cd03216">
    <property type="entry name" value="ABC_Carb_Monos_I"/>
    <property type="match status" value="1"/>
</dbReference>
<sequence>MRKPSGRPGSISPAAPAGRAGRPTPLSFLHNLPPGQAAKEMVHVSATPVLALRGVSKRFGAVQALTDVELEVHAGEVVALVGDNGAGKSTLVKTIAGVHPIDDGVIEWEGRPVSISKPHDAQNLGIATVYQDLALCDNIDVVGNLFLGRELKKRGILDEVEMERRARELLTTLSIRIPSVRIPIASLSGGQRQTVAIARSMLGEPKLVILDEPTAALGVEQTAQVLDLVERLRERGHAVILISHNMADVKAVADKVAVLRLGRNNGVFEVKSTSQEEIISAITGATDNAVTRRAARTNGEAQK</sequence>
<dbReference type="AlphaFoldDB" id="A0A177HPC9"/>
<name>A0A177HPC9_9ACTN</name>
<dbReference type="PANTHER" id="PTHR43790">
    <property type="entry name" value="CARBOHYDRATE TRANSPORT ATP-BINDING PROTEIN MG119-RELATED"/>
    <property type="match status" value="1"/>
</dbReference>
<feature type="region of interest" description="Disordered" evidence="3">
    <location>
        <begin position="1"/>
        <end position="27"/>
    </location>
</feature>
<evidence type="ECO:0000256" key="3">
    <source>
        <dbReference type="SAM" id="MobiDB-lite"/>
    </source>
</evidence>
<feature type="compositionally biased region" description="Low complexity" evidence="3">
    <location>
        <begin position="1"/>
        <end position="23"/>
    </location>
</feature>
<dbReference type="GO" id="GO:0016887">
    <property type="term" value="F:ATP hydrolysis activity"/>
    <property type="evidence" value="ECO:0007669"/>
    <property type="project" value="InterPro"/>
</dbReference>
<dbReference type="InterPro" id="IPR050107">
    <property type="entry name" value="ABC_carbohydrate_import_ATPase"/>
</dbReference>
<evidence type="ECO:0000256" key="1">
    <source>
        <dbReference type="ARBA" id="ARBA00022741"/>
    </source>
</evidence>
<proteinExistence type="predicted"/>
<dbReference type="EC" id="3.6.3.17" evidence="5"/>
<dbReference type="SUPFAM" id="SSF52540">
    <property type="entry name" value="P-loop containing nucleoside triphosphate hydrolases"/>
    <property type="match status" value="1"/>
</dbReference>
<dbReference type="InterPro" id="IPR003439">
    <property type="entry name" value="ABC_transporter-like_ATP-bd"/>
</dbReference>
<dbReference type="InterPro" id="IPR003593">
    <property type="entry name" value="AAA+_ATPase"/>
</dbReference>
<dbReference type="PROSITE" id="PS50893">
    <property type="entry name" value="ABC_TRANSPORTER_2"/>
    <property type="match status" value="1"/>
</dbReference>
<gene>
    <name evidence="5" type="primary">xylG_3</name>
    <name evidence="5" type="ORF">STSP_38980</name>
</gene>
<dbReference type="Proteomes" id="UP000077381">
    <property type="component" value="Unassembled WGS sequence"/>
</dbReference>
<keyword evidence="2 5" id="KW-0067">ATP-binding</keyword>